<reference evidence="2 3" key="1">
    <citation type="submission" date="2022-10" db="EMBL/GenBank/DDBJ databases">
        <title>paucibacter sp. hw8 Genome sequencing.</title>
        <authorList>
            <person name="Park S."/>
        </authorList>
    </citation>
    <scope>NUCLEOTIDE SEQUENCE [LARGE SCALE GENOMIC DNA]</scope>
    <source>
        <strain evidence="3">hw8</strain>
    </source>
</reference>
<feature type="transmembrane region" description="Helical" evidence="1">
    <location>
        <begin position="20"/>
        <end position="40"/>
    </location>
</feature>
<feature type="transmembrane region" description="Helical" evidence="1">
    <location>
        <begin position="94"/>
        <end position="116"/>
    </location>
</feature>
<evidence type="ECO:0000313" key="2">
    <source>
        <dbReference type="EMBL" id="MDC8785396.1"/>
    </source>
</evidence>
<evidence type="ECO:0000313" key="3">
    <source>
        <dbReference type="Proteomes" id="UP001219862"/>
    </source>
</evidence>
<evidence type="ECO:0008006" key="4">
    <source>
        <dbReference type="Google" id="ProtNLM"/>
    </source>
</evidence>
<evidence type="ECO:0000256" key="1">
    <source>
        <dbReference type="SAM" id="Phobius"/>
    </source>
</evidence>
<protein>
    <recommendedName>
        <fullName evidence="4">DUF4405 domain-containing protein</fullName>
    </recommendedName>
</protein>
<dbReference type="Proteomes" id="UP001219862">
    <property type="component" value="Unassembled WGS sequence"/>
</dbReference>
<comment type="caution">
    <text evidence="2">The sequence shown here is derived from an EMBL/GenBank/DDBJ whole genome shotgun (WGS) entry which is preliminary data.</text>
</comment>
<keyword evidence="1" id="KW-0472">Membrane</keyword>
<gene>
    <name evidence="2" type="ORF">PRZ01_09360</name>
</gene>
<keyword evidence="3" id="KW-1185">Reference proteome</keyword>
<feature type="transmembrane region" description="Helical" evidence="1">
    <location>
        <begin position="52"/>
        <end position="73"/>
    </location>
</feature>
<dbReference type="EMBL" id="JAQQXS010000007">
    <property type="protein sequence ID" value="MDC8785396.1"/>
    <property type="molecule type" value="Genomic_DNA"/>
</dbReference>
<dbReference type="RefSeq" id="WP_273596513.1">
    <property type="nucleotide sequence ID" value="NZ_JAQQXS010000007.1"/>
</dbReference>
<keyword evidence="1" id="KW-0812">Transmembrane</keyword>
<organism evidence="2 3">
    <name type="scientific">Roseateles koreensis</name>
    <dbReference type="NCBI Taxonomy" id="2987526"/>
    <lineage>
        <taxon>Bacteria</taxon>
        <taxon>Pseudomonadati</taxon>
        <taxon>Pseudomonadota</taxon>
        <taxon>Betaproteobacteria</taxon>
        <taxon>Burkholderiales</taxon>
        <taxon>Sphaerotilaceae</taxon>
        <taxon>Roseateles</taxon>
    </lineage>
</organism>
<keyword evidence="1" id="KW-1133">Transmembrane helix</keyword>
<name>A0ABT5KR65_9BURK</name>
<proteinExistence type="predicted"/>
<sequence length="148" mass="16387">MRHHRPRLKLSPWLKRWLYASGFVLLASGAGWLLIHYLLSDPEGLPSPAEPWLMRLHGLASFSALLSLGAVAGQHLPQGWRLTREPNRRPQRRTGLVLCSLLGAVVALAYGLYYLIPESMHNGFGLLHTGLALASLAAWQWHRAGAQG</sequence>
<accession>A0ABT5KR65</accession>